<name>A0A8I6XEF3_HORVV</name>
<feature type="transmembrane region" description="Helical" evidence="1">
    <location>
        <begin position="12"/>
        <end position="28"/>
    </location>
</feature>
<evidence type="ECO:0000313" key="3">
    <source>
        <dbReference type="Proteomes" id="UP000011116"/>
    </source>
</evidence>
<reference evidence="2" key="2">
    <citation type="submission" date="2020-10" db="EMBL/GenBank/DDBJ databases">
        <authorList>
            <person name="Scholz U."/>
            <person name="Mascher M."/>
            <person name="Fiebig A."/>
        </authorList>
    </citation>
    <scope>NUCLEOTIDE SEQUENCE [LARGE SCALE GENOMIC DNA]</scope>
    <source>
        <strain evidence="2">cv. Morex</strain>
    </source>
</reference>
<evidence type="ECO:0000256" key="1">
    <source>
        <dbReference type="SAM" id="Phobius"/>
    </source>
</evidence>
<evidence type="ECO:0000313" key="2">
    <source>
        <dbReference type="EnsemblPlants" id="HORVU.MOREX.r3.3HG0272630.1.CDS1"/>
    </source>
</evidence>
<dbReference type="EnsemblPlants" id="HORVU.MOREX.r3.3HG0272630.1">
    <property type="protein sequence ID" value="HORVU.MOREX.r3.3HG0272630.1.CDS1"/>
    <property type="gene ID" value="HORVU.MOREX.r3.3HG0272630"/>
</dbReference>
<sequence length="84" mass="9550">MASPTIQKVKDGADIYLVCSLLIVVPWYSGYKILIGNSTMIPYFCNGLYSLKSRNIRISQNFCVPFSLKRKPYHFWAVVTIAIS</sequence>
<dbReference type="Gramene" id="HORVU.MOREX.r2.3HG0225900.1">
    <property type="protein sequence ID" value="HORVU.MOREX.r2.3HG0225900.1.CDS.1"/>
    <property type="gene ID" value="HORVU.MOREX.r2.3HG0225900"/>
</dbReference>
<accession>A0A8I6XEF3</accession>
<protein>
    <submittedName>
        <fullName evidence="2">Uncharacterized protein</fullName>
    </submittedName>
</protein>
<reference evidence="2" key="3">
    <citation type="submission" date="2022-01" db="UniProtKB">
        <authorList>
            <consortium name="EnsemblPlants"/>
        </authorList>
    </citation>
    <scope>IDENTIFICATION</scope>
    <source>
        <strain evidence="2">subsp. vulgare</strain>
    </source>
</reference>
<keyword evidence="1" id="KW-0472">Membrane</keyword>
<dbReference type="Proteomes" id="UP000011116">
    <property type="component" value="Chromosome 3H"/>
</dbReference>
<keyword evidence="3" id="KW-1185">Reference proteome</keyword>
<reference evidence="3" key="1">
    <citation type="journal article" date="2012" name="Nature">
        <title>A physical, genetic and functional sequence assembly of the barley genome.</title>
        <authorList>
            <consortium name="The International Barley Genome Sequencing Consortium"/>
            <person name="Mayer K.F."/>
            <person name="Waugh R."/>
            <person name="Brown J.W."/>
            <person name="Schulman A."/>
            <person name="Langridge P."/>
            <person name="Platzer M."/>
            <person name="Fincher G.B."/>
            <person name="Muehlbauer G.J."/>
            <person name="Sato K."/>
            <person name="Close T.J."/>
            <person name="Wise R.P."/>
            <person name="Stein N."/>
        </authorList>
    </citation>
    <scope>NUCLEOTIDE SEQUENCE [LARGE SCALE GENOMIC DNA]</scope>
    <source>
        <strain evidence="3">cv. Morex</strain>
    </source>
</reference>
<keyword evidence="1" id="KW-0812">Transmembrane</keyword>
<dbReference type="Gramene" id="HORVU.MOREX.r3.3HG0272630.1">
    <property type="protein sequence ID" value="HORVU.MOREX.r3.3HG0272630.1.CDS1"/>
    <property type="gene ID" value="HORVU.MOREX.r3.3HG0272630"/>
</dbReference>
<proteinExistence type="predicted"/>
<keyword evidence="1" id="KW-1133">Transmembrane helix</keyword>
<organism evidence="2 3">
    <name type="scientific">Hordeum vulgare subsp. vulgare</name>
    <name type="common">Domesticated barley</name>
    <dbReference type="NCBI Taxonomy" id="112509"/>
    <lineage>
        <taxon>Eukaryota</taxon>
        <taxon>Viridiplantae</taxon>
        <taxon>Streptophyta</taxon>
        <taxon>Embryophyta</taxon>
        <taxon>Tracheophyta</taxon>
        <taxon>Spermatophyta</taxon>
        <taxon>Magnoliopsida</taxon>
        <taxon>Liliopsida</taxon>
        <taxon>Poales</taxon>
        <taxon>Poaceae</taxon>
        <taxon>BOP clade</taxon>
        <taxon>Pooideae</taxon>
        <taxon>Triticodae</taxon>
        <taxon>Triticeae</taxon>
        <taxon>Hordeinae</taxon>
        <taxon>Hordeum</taxon>
    </lineage>
</organism>
<dbReference type="AlphaFoldDB" id="A0A8I6XEF3"/>